<dbReference type="RefSeq" id="WP_058477414.1">
    <property type="nucleotide sequence ID" value="NZ_CAAAIO010000001.1"/>
</dbReference>
<protein>
    <submittedName>
        <fullName evidence="3">Uncharacterized protein</fullName>
    </submittedName>
</protein>
<keyword evidence="1" id="KW-0812">Transmembrane</keyword>
<name>A0A378LFF9_9GAMM</name>
<reference evidence="2 4" key="1">
    <citation type="submission" date="2015-11" db="EMBL/GenBank/DDBJ databases">
        <title>Genomic analysis of 38 Legionella species identifies large and diverse effector repertoires.</title>
        <authorList>
            <person name="Burstein D."/>
            <person name="Amaro F."/>
            <person name="Zusman T."/>
            <person name="Lifshitz Z."/>
            <person name="Cohen O."/>
            <person name="Gilbert J.A."/>
            <person name="Pupko T."/>
            <person name="Shuman H.A."/>
            <person name="Segal G."/>
        </authorList>
    </citation>
    <scope>NUCLEOTIDE SEQUENCE [LARGE SCALE GENOMIC DNA]</scope>
    <source>
        <strain evidence="2 4">SC-18-C9</strain>
    </source>
</reference>
<organism evidence="3 5">
    <name type="scientific">Legionella steigerwaltii</name>
    <dbReference type="NCBI Taxonomy" id="460"/>
    <lineage>
        <taxon>Bacteria</taxon>
        <taxon>Pseudomonadati</taxon>
        <taxon>Pseudomonadota</taxon>
        <taxon>Gammaproteobacteria</taxon>
        <taxon>Legionellales</taxon>
        <taxon>Legionellaceae</taxon>
        <taxon>Legionella</taxon>
    </lineage>
</organism>
<reference evidence="3 5" key="2">
    <citation type="submission" date="2018-06" db="EMBL/GenBank/DDBJ databases">
        <authorList>
            <consortium name="Pathogen Informatics"/>
            <person name="Doyle S."/>
        </authorList>
    </citation>
    <scope>NUCLEOTIDE SEQUENCE [LARGE SCALE GENOMIC DNA]</scope>
    <source>
        <strain evidence="3 5">NCTC11991</strain>
    </source>
</reference>
<evidence type="ECO:0000313" key="4">
    <source>
        <dbReference type="Proteomes" id="UP000054820"/>
    </source>
</evidence>
<feature type="transmembrane region" description="Helical" evidence="1">
    <location>
        <begin position="110"/>
        <end position="127"/>
    </location>
</feature>
<dbReference type="EMBL" id="UGOY01000001">
    <property type="protein sequence ID" value="STY22821.1"/>
    <property type="molecule type" value="Genomic_DNA"/>
</dbReference>
<evidence type="ECO:0000313" key="2">
    <source>
        <dbReference type="EMBL" id="KTD77511.1"/>
    </source>
</evidence>
<keyword evidence="1" id="KW-1133">Transmembrane helix</keyword>
<evidence type="ECO:0000256" key="1">
    <source>
        <dbReference type="SAM" id="Phobius"/>
    </source>
</evidence>
<keyword evidence="4" id="KW-1185">Reference proteome</keyword>
<evidence type="ECO:0000313" key="5">
    <source>
        <dbReference type="Proteomes" id="UP000255110"/>
    </source>
</evidence>
<dbReference type="AlphaFoldDB" id="A0A378LFF9"/>
<feature type="transmembrane region" description="Helical" evidence="1">
    <location>
        <begin position="133"/>
        <end position="152"/>
    </location>
</feature>
<dbReference type="Proteomes" id="UP000255110">
    <property type="component" value="Unassembled WGS sequence"/>
</dbReference>
<accession>A0A378LFF9</accession>
<keyword evidence="1" id="KW-0472">Membrane</keyword>
<evidence type="ECO:0000313" key="3">
    <source>
        <dbReference type="EMBL" id="STY22821.1"/>
    </source>
</evidence>
<sequence>MRNTKQQNQNPFDELASEMLLEVLNARHQDENYILNPKDMASVALSCQRFNSISLNANCIFFPHEYKDIREKASDYHDYKERQLRQLRYEQRVRNEKGGSFYWNKTLRKAIATGLSLLLASLLAFTFDMDYTYFFLTTIVLTLMTLVINELLQSRLELSLDESKMKNIPLQFFEEEIASNVVTNRLT</sequence>
<dbReference type="OrthoDB" id="5652781at2"/>
<proteinExistence type="predicted"/>
<dbReference type="Proteomes" id="UP000054820">
    <property type="component" value="Unassembled WGS sequence"/>
</dbReference>
<dbReference type="EMBL" id="LNYZ01000013">
    <property type="protein sequence ID" value="KTD77511.1"/>
    <property type="molecule type" value="Genomic_DNA"/>
</dbReference>
<gene>
    <name evidence="2" type="ORF">Lstg_1868</name>
    <name evidence="3" type="ORF">NCTC11991_01421</name>
</gene>